<feature type="chain" id="PRO_5011773982" evidence="1">
    <location>
        <begin position="38"/>
        <end position="1018"/>
    </location>
</feature>
<dbReference type="InterPro" id="IPR026444">
    <property type="entry name" value="Secre_tail"/>
</dbReference>
<dbReference type="Pfam" id="PF17963">
    <property type="entry name" value="Big_9"/>
    <property type="match status" value="1"/>
</dbReference>
<dbReference type="Pfam" id="PF18962">
    <property type="entry name" value="Por_Secre_tail"/>
    <property type="match status" value="1"/>
</dbReference>
<proteinExistence type="predicted"/>
<dbReference type="SUPFAM" id="SSF63829">
    <property type="entry name" value="Calcium-dependent phosphotriesterase"/>
    <property type="match status" value="1"/>
</dbReference>
<organism evidence="3 4">
    <name type="scientific">Parafilimonas terrae</name>
    <dbReference type="NCBI Taxonomy" id="1465490"/>
    <lineage>
        <taxon>Bacteria</taxon>
        <taxon>Pseudomonadati</taxon>
        <taxon>Bacteroidota</taxon>
        <taxon>Chitinophagia</taxon>
        <taxon>Chitinophagales</taxon>
        <taxon>Chitinophagaceae</taxon>
        <taxon>Parafilimonas</taxon>
    </lineage>
</organism>
<dbReference type="Proteomes" id="UP000199031">
    <property type="component" value="Unassembled WGS sequence"/>
</dbReference>
<accession>A0A1I5ZDX8</accession>
<evidence type="ECO:0000256" key="1">
    <source>
        <dbReference type="SAM" id="SignalP"/>
    </source>
</evidence>
<dbReference type="GO" id="GO:0005509">
    <property type="term" value="F:calcium ion binding"/>
    <property type="evidence" value="ECO:0007669"/>
    <property type="project" value="InterPro"/>
</dbReference>
<dbReference type="InterPro" id="IPR015919">
    <property type="entry name" value="Cadherin-like_sf"/>
</dbReference>
<dbReference type="NCBIfam" id="TIGR03803">
    <property type="entry name" value="Gloeo_Verruco"/>
    <property type="match status" value="14"/>
</dbReference>
<dbReference type="CDD" id="cd11304">
    <property type="entry name" value="Cadherin_repeat"/>
    <property type="match status" value="1"/>
</dbReference>
<dbReference type="InterPro" id="IPR013783">
    <property type="entry name" value="Ig-like_fold"/>
</dbReference>
<dbReference type="Gene3D" id="2.60.40.3440">
    <property type="match status" value="1"/>
</dbReference>
<gene>
    <name evidence="3" type="ORF">SAMN05444277_12017</name>
</gene>
<dbReference type="Pfam" id="PF05345">
    <property type="entry name" value="He_PIG"/>
    <property type="match status" value="1"/>
</dbReference>
<name>A0A1I5ZDX8_9BACT</name>
<protein>
    <submittedName>
        <fullName evidence="3">Por secretion system C-terminal sorting domain-containing protein</fullName>
    </submittedName>
</protein>
<feature type="signal peptide" evidence="1">
    <location>
        <begin position="1"/>
        <end position="37"/>
    </location>
</feature>
<dbReference type="NCBIfam" id="TIGR04183">
    <property type="entry name" value="Por_Secre_tail"/>
    <property type="match status" value="1"/>
</dbReference>
<feature type="domain" description="Secretion system C-terminal sorting" evidence="2">
    <location>
        <begin position="943"/>
        <end position="1015"/>
    </location>
</feature>
<reference evidence="3 4" key="1">
    <citation type="submission" date="2016-10" db="EMBL/GenBank/DDBJ databases">
        <authorList>
            <person name="de Groot N.N."/>
        </authorList>
    </citation>
    <scope>NUCLEOTIDE SEQUENCE [LARGE SCALE GENOMIC DNA]</scope>
    <source>
        <strain evidence="3 4">DSM 28286</strain>
    </source>
</reference>
<dbReference type="SUPFAM" id="SSF49313">
    <property type="entry name" value="Cadherin-like"/>
    <property type="match status" value="1"/>
</dbReference>
<evidence type="ECO:0000313" key="4">
    <source>
        <dbReference type="Proteomes" id="UP000199031"/>
    </source>
</evidence>
<dbReference type="InterPro" id="IPR022519">
    <property type="entry name" value="Gloeo/Verruco_rpt"/>
</dbReference>
<dbReference type="AlphaFoldDB" id="A0A1I5ZDX8"/>
<dbReference type="Gene3D" id="2.60.40.10">
    <property type="entry name" value="Immunoglobulins"/>
    <property type="match status" value="1"/>
</dbReference>
<evidence type="ECO:0000259" key="2">
    <source>
        <dbReference type="Pfam" id="PF18962"/>
    </source>
</evidence>
<evidence type="ECO:0000313" key="3">
    <source>
        <dbReference type="EMBL" id="SFQ54640.1"/>
    </source>
</evidence>
<keyword evidence="1" id="KW-0732">Signal</keyword>
<dbReference type="OrthoDB" id="615576at2"/>
<dbReference type="STRING" id="1465490.SAMN05444277_12017"/>
<keyword evidence="4" id="KW-1185">Reference proteome</keyword>
<dbReference type="GO" id="GO:0016020">
    <property type="term" value="C:membrane"/>
    <property type="evidence" value="ECO:0007669"/>
    <property type="project" value="InterPro"/>
</dbReference>
<dbReference type="EMBL" id="FOXQ01000020">
    <property type="protein sequence ID" value="SFQ54640.1"/>
    <property type="molecule type" value="Genomic_DNA"/>
</dbReference>
<dbReference type="RefSeq" id="WP_090663149.1">
    <property type="nucleotide sequence ID" value="NZ_FOXQ01000020.1"/>
</dbReference>
<sequence length="1018" mass="106143">MNHFSANQNHNALHCKKSSINILLIALLLAFSFNAKAQNVLVGLTSNGGINGKGTAFQINTNGNNFSIINGFTDWGNTPHGSLFKDTDGNFYGMTNSGGTNNYGTIFKMTPAGEITILRQLVYATDGGYPYGELIKGADGYLYGLTAAGGTNTYGTIFKISTAGDFSVIKHLAYADGANPHGHLTLASDGNFYGITYNGGTTGGGAIFKLTPGGVYSVIHSMVKTTEGANSYASLTEGGDGNLYGTTYAGGQYGFGTIFKVTKAGVLTVLRHLNSTTDGTYPQSDLLKAKDGFLYGTCYGGGQYGGGTIFKISNKGAYTVLKNLSVGADGGYPYGGLMQYNDTSFYGITRSGGTKSGGTIYRLTTTGKYTIIHALDYNNEGSSSSSVPAKGNDGNLYAMASAGGLLNYGIIFKTTVAGDFTILNTFNGSVQGNTPYGSFIKGKDSAYYCMANAGGAYGHGSIVKICGGTATVLHSFNKVTEGGFPKGSLLLASDGNFYGMTSTGGIKAYGTIFKITPAGVFTVIHDFISSTEGGTPAGNLIQAKDGFLYGMTTGGGAGNAGTIFKLKTSGSNFTVVKSFVFATDGGAPQGSLLQAKDSNFYGMTSNSGRIFKLTRTGVYTNLHTFNSSYEGYNPMGSLIQGKDGYLYGTCSDGSANAAGTIFKAGLDGSIKMVVALNKTTQGRMPKGTLMQGPDGMLYGTTSIGGTYNAGTIFKLTTSGTLTVLRHLNLATDGGNAYSALIFAPINNLVADAKKASVNEDSKVQITLSGSGGSPLKYTIINKPVHGKLTGTAPAMTYTPNKNYSGKDSFSYLVKVGCIASAKAFVLITVKPMPDTPVLAAIGNKTIKKDSTLKFTAKATDADAGQKITYSLIGAPAGATINATTGAFKWKATAAGTFTFKIRATDNGTPALYDEEQIKVTVTKTLAAMAAENPEVTEATSVNIFPNPAHDILHISIPAGTENILARIIDVNGKIISTYNLKNNGKVNAEVNISSLMNGVYFLQVQAGELIQTLKFIKN</sequence>